<dbReference type="Proteomes" id="UP001153076">
    <property type="component" value="Unassembled WGS sequence"/>
</dbReference>
<evidence type="ECO:0000256" key="1">
    <source>
        <dbReference type="SAM" id="MobiDB-lite"/>
    </source>
</evidence>
<accession>A0A9Q1QJI2</accession>
<evidence type="ECO:0000313" key="3">
    <source>
        <dbReference type="EMBL" id="KAJ8444134.1"/>
    </source>
</evidence>
<dbReference type="InterPro" id="IPR025558">
    <property type="entry name" value="DUF4283"/>
</dbReference>
<evidence type="ECO:0000259" key="2">
    <source>
        <dbReference type="Pfam" id="PF14111"/>
    </source>
</evidence>
<comment type="caution">
    <text evidence="3">The sequence shown here is derived from an EMBL/GenBank/DDBJ whole genome shotgun (WGS) entry which is preliminary data.</text>
</comment>
<feature type="domain" description="DUF4283" evidence="2">
    <location>
        <begin position="5"/>
        <end position="76"/>
    </location>
</feature>
<proteinExistence type="predicted"/>
<evidence type="ECO:0000313" key="4">
    <source>
        <dbReference type="Proteomes" id="UP001153076"/>
    </source>
</evidence>
<dbReference type="Pfam" id="PF14111">
    <property type="entry name" value="DUF4283"/>
    <property type="match status" value="1"/>
</dbReference>
<dbReference type="OrthoDB" id="851886at2759"/>
<dbReference type="PANTHER" id="PTHR33233:SF14">
    <property type="entry name" value="ENDONUCLEASE_EXONUCLEASE_PHOSPHATASE"/>
    <property type="match status" value="1"/>
</dbReference>
<dbReference type="AlphaFoldDB" id="A0A9Q1QJI2"/>
<reference evidence="3" key="1">
    <citation type="submission" date="2022-04" db="EMBL/GenBank/DDBJ databases">
        <title>Carnegiea gigantea Genome sequencing and assembly v2.</title>
        <authorList>
            <person name="Copetti D."/>
            <person name="Sanderson M.J."/>
            <person name="Burquez A."/>
            <person name="Wojciechowski M.F."/>
        </authorList>
    </citation>
    <scope>NUCLEOTIDE SEQUENCE</scope>
    <source>
        <strain evidence="3">SGP5-SGP5p</strain>
        <tissue evidence="3">Aerial part</tissue>
    </source>
</reference>
<dbReference type="EMBL" id="JAKOGI010000105">
    <property type="protein sequence ID" value="KAJ8444134.1"/>
    <property type="molecule type" value="Genomic_DNA"/>
</dbReference>
<feature type="region of interest" description="Disordered" evidence="1">
    <location>
        <begin position="208"/>
        <end position="228"/>
    </location>
</feature>
<organism evidence="3 4">
    <name type="scientific">Carnegiea gigantea</name>
    <dbReference type="NCBI Taxonomy" id="171969"/>
    <lineage>
        <taxon>Eukaryota</taxon>
        <taxon>Viridiplantae</taxon>
        <taxon>Streptophyta</taxon>
        <taxon>Embryophyta</taxon>
        <taxon>Tracheophyta</taxon>
        <taxon>Spermatophyta</taxon>
        <taxon>Magnoliopsida</taxon>
        <taxon>eudicotyledons</taxon>
        <taxon>Gunneridae</taxon>
        <taxon>Pentapetalae</taxon>
        <taxon>Caryophyllales</taxon>
        <taxon>Cactineae</taxon>
        <taxon>Cactaceae</taxon>
        <taxon>Cactoideae</taxon>
        <taxon>Echinocereeae</taxon>
        <taxon>Carnegiea</taxon>
    </lineage>
</organism>
<sequence length="317" mass="36641">MLCLVIGVNPPLEVIEGFVRRIWQAFEIDKICLVRKGVFLVRFQNINDHFTMVQRGVYFFDNKPFLIKPWNEEMDINTETLVTLPVWGSESLSKLGSMLGVPIKTDKYTRDKAFLRYARLLIEIQLQKNFPDFIDFVNKHNVAVRQKVEYDWKPTKCTYCKMPIIRQDPPPPAPSQPTIDAEGFIQVRRKVVASVYKEQSAPTQLQNSFDNLTEGEDPKTMHPSTKGGGLPQWKGSVDWIGYRDDSTSYFFAKIKKRKTDTYILLIHDDQGHTRQGFVEVKELMQTYYQSLLGKQTLERTQLDPLVIGKGNTLTVEQ</sequence>
<keyword evidence="4" id="KW-1185">Reference proteome</keyword>
<gene>
    <name evidence="3" type="ORF">Cgig2_029909</name>
</gene>
<dbReference type="PANTHER" id="PTHR33233">
    <property type="entry name" value="ENDONUCLEASE/EXONUCLEASE/PHOSPHATASE"/>
    <property type="match status" value="1"/>
</dbReference>
<protein>
    <recommendedName>
        <fullName evidence="2">DUF4283 domain-containing protein</fullName>
    </recommendedName>
</protein>
<name>A0A9Q1QJI2_9CARY</name>